<feature type="transmembrane region" description="Helical" evidence="2">
    <location>
        <begin position="288"/>
        <end position="307"/>
    </location>
</feature>
<keyword evidence="4" id="KW-1185">Reference proteome</keyword>
<sequence length="576" mass="64301">MPLGQFANETVMACTAPLLNQADFGTAGGYIAGRYCGLGSFEDGTTCCFPCPIQDWQYPPEWEDQLRIPNYLSVLSVILCCFLLVSFVVLPASRTHRHHLSVGLLFPVLFISTSFVIPVAVDPPMCYDAITPHDMRSSQSCAWTGALVTLGGLGCAVWVFLRSLWLHIRIFWDRDPGRMFKWGSILVGTLLPIVFSHRHALHNRLHLPHGADLPPKPRERILHLLAMAHYLLYRRVPPQVVTTAYCIWVYLRTRRAEAARNASYAQHQRKANTWHTVKELFLLQWRNIAVCVLTIIGSIAFFIVFWSQDSKLGRVFNDPQNIKPVKTWIVCHTLSRGDKDECRRYVEGFTVPRSSVLASLILASLVGIEIFILLFRFSMLLAWRDLLISLSYRAKINRPPSPELTSLDNPDQYLVQPKRSTFDSETPSSDHRSSGAGRAEELDDLSPTLHRRPGYERVTSESGLLAPATSNSGWDQSGESSRAETPGAFGNTRGVLDPNVHVLTSPQPVAQSASSIRAAPGPRIAEEDGNEGLKRGRSERLRAAYRRLCLGALCMSMGLVSPGRRWGGQFDLLGVV</sequence>
<dbReference type="PANTHER" id="PTHR42058">
    <property type="entry name" value="G_PROTEIN_RECEP_F2_4 DOMAIN-CONTAINING PROTEIN"/>
    <property type="match status" value="1"/>
</dbReference>
<name>A0A6A6VDS2_9PLEO</name>
<evidence type="ECO:0000256" key="2">
    <source>
        <dbReference type="SAM" id="Phobius"/>
    </source>
</evidence>
<dbReference type="OrthoDB" id="26203at2759"/>
<organism evidence="3 4">
    <name type="scientific">Sporormia fimetaria CBS 119925</name>
    <dbReference type="NCBI Taxonomy" id="1340428"/>
    <lineage>
        <taxon>Eukaryota</taxon>
        <taxon>Fungi</taxon>
        <taxon>Dikarya</taxon>
        <taxon>Ascomycota</taxon>
        <taxon>Pezizomycotina</taxon>
        <taxon>Dothideomycetes</taxon>
        <taxon>Pleosporomycetidae</taxon>
        <taxon>Pleosporales</taxon>
        <taxon>Sporormiaceae</taxon>
        <taxon>Sporormia</taxon>
    </lineage>
</organism>
<feature type="region of interest" description="Disordered" evidence="1">
    <location>
        <begin position="507"/>
        <end position="536"/>
    </location>
</feature>
<feature type="transmembrane region" description="Helical" evidence="2">
    <location>
        <begin position="182"/>
        <end position="201"/>
    </location>
</feature>
<feature type="region of interest" description="Disordered" evidence="1">
    <location>
        <begin position="419"/>
        <end position="487"/>
    </location>
</feature>
<reference evidence="3" key="1">
    <citation type="journal article" date="2020" name="Stud. Mycol.">
        <title>101 Dothideomycetes genomes: a test case for predicting lifestyles and emergence of pathogens.</title>
        <authorList>
            <person name="Haridas S."/>
            <person name="Albert R."/>
            <person name="Binder M."/>
            <person name="Bloem J."/>
            <person name="Labutti K."/>
            <person name="Salamov A."/>
            <person name="Andreopoulos B."/>
            <person name="Baker S."/>
            <person name="Barry K."/>
            <person name="Bills G."/>
            <person name="Bluhm B."/>
            <person name="Cannon C."/>
            <person name="Castanera R."/>
            <person name="Culley D."/>
            <person name="Daum C."/>
            <person name="Ezra D."/>
            <person name="Gonzalez J."/>
            <person name="Henrissat B."/>
            <person name="Kuo A."/>
            <person name="Liang C."/>
            <person name="Lipzen A."/>
            <person name="Lutzoni F."/>
            <person name="Magnuson J."/>
            <person name="Mondo S."/>
            <person name="Nolan M."/>
            <person name="Ohm R."/>
            <person name="Pangilinan J."/>
            <person name="Park H.-J."/>
            <person name="Ramirez L."/>
            <person name="Alfaro M."/>
            <person name="Sun H."/>
            <person name="Tritt A."/>
            <person name="Yoshinaga Y."/>
            <person name="Zwiers L.-H."/>
            <person name="Turgeon B."/>
            <person name="Goodwin S."/>
            <person name="Spatafora J."/>
            <person name="Crous P."/>
            <person name="Grigoriev I."/>
        </authorList>
    </citation>
    <scope>NUCLEOTIDE SEQUENCE</scope>
    <source>
        <strain evidence="3">CBS 119925</strain>
    </source>
</reference>
<feature type="transmembrane region" description="Helical" evidence="2">
    <location>
        <begin position="356"/>
        <end position="383"/>
    </location>
</feature>
<evidence type="ECO:0008006" key="5">
    <source>
        <dbReference type="Google" id="ProtNLM"/>
    </source>
</evidence>
<accession>A0A6A6VDS2</accession>
<evidence type="ECO:0000313" key="4">
    <source>
        <dbReference type="Proteomes" id="UP000799440"/>
    </source>
</evidence>
<keyword evidence="2" id="KW-1133">Transmembrane helix</keyword>
<feature type="transmembrane region" description="Helical" evidence="2">
    <location>
        <begin position="68"/>
        <end position="90"/>
    </location>
</feature>
<evidence type="ECO:0000313" key="3">
    <source>
        <dbReference type="EMBL" id="KAF2747996.1"/>
    </source>
</evidence>
<dbReference type="PANTHER" id="PTHR42058:SF1">
    <property type="entry name" value="G-PROTEIN COUPLED RECEPTORS FAMILY 2 PROFILE 2 DOMAIN-CONTAINING PROTEIN"/>
    <property type="match status" value="1"/>
</dbReference>
<protein>
    <recommendedName>
        <fullName evidence="5">G-protein coupled receptors family 2 profile 2 domain-containing protein</fullName>
    </recommendedName>
</protein>
<proteinExistence type="predicted"/>
<feature type="transmembrane region" description="Helical" evidence="2">
    <location>
        <begin position="141"/>
        <end position="161"/>
    </location>
</feature>
<feature type="compositionally biased region" description="Polar residues" evidence="1">
    <location>
        <begin position="468"/>
        <end position="480"/>
    </location>
</feature>
<feature type="transmembrane region" description="Helical" evidence="2">
    <location>
        <begin position="102"/>
        <end position="121"/>
    </location>
</feature>
<dbReference type="InterPro" id="IPR053247">
    <property type="entry name" value="GPCR_GPR1/git3-like"/>
</dbReference>
<gene>
    <name evidence="3" type="ORF">M011DRAFT_476628</name>
</gene>
<dbReference type="AlphaFoldDB" id="A0A6A6VDS2"/>
<keyword evidence="2" id="KW-0472">Membrane</keyword>
<dbReference type="Proteomes" id="UP000799440">
    <property type="component" value="Unassembled WGS sequence"/>
</dbReference>
<keyword evidence="2" id="KW-0812">Transmembrane</keyword>
<evidence type="ECO:0000256" key="1">
    <source>
        <dbReference type="SAM" id="MobiDB-lite"/>
    </source>
</evidence>
<dbReference type="EMBL" id="MU006570">
    <property type="protein sequence ID" value="KAF2747996.1"/>
    <property type="molecule type" value="Genomic_DNA"/>
</dbReference>